<protein>
    <submittedName>
        <fullName evidence="1">Uncharacterized protein</fullName>
    </submittedName>
</protein>
<keyword evidence="2" id="KW-1185">Reference proteome</keyword>
<organism evidence="1 2">
    <name type="scientific">Helianthus annuus</name>
    <name type="common">Common sunflower</name>
    <dbReference type="NCBI Taxonomy" id="4232"/>
    <lineage>
        <taxon>Eukaryota</taxon>
        <taxon>Viridiplantae</taxon>
        <taxon>Streptophyta</taxon>
        <taxon>Embryophyta</taxon>
        <taxon>Tracheophyta</taxon>
        <taxon>Spermatophyta</taxon>
        <taxon>Magnoliopsida</taxon>
        <taxon>eudicotyledons</taxon>
        <taxon>Gunneridae</taxon>
        <taxon>Pentapetalae</taxon>
        <taxon>asterids</taxon>
        <taxon>campanulids</taxon>
        <taxon>Asterales</taxon>
        <taxon>Asteraceae</taxon>
        <taxon>Asteroideae</taxon>
        <taxon>Heliantheae alliance</taxon>
        <taxon>Heliantheae</taxon>
        <taxon>Helianthus</taxon>
    </lineage>
</organism>
<dbReference type="EMBL" id="CM007891">
    <property type="protein sequence ID" value="OTG34825.1"/>
    <property type="molecule type" value="Genomic_DNA"/>
</dbReference>
<proteinExistence type="predicted"/>
<dbReference type="Proteomes" id="UP000215914">
    <property type="component" value="Chromosome 2"/>
</dbReference>
<evidence type="ECO:0000313" key="2">
    <source>
        <dbReference type="Proteomes" id="UP000215914"/>
    </source>
</evidence>
<gene>
    <name evidence="1" type="ORF">HannXRQ_Chr02g0050071</name>
</gene>
<evidence type="ECO:0000313" key="1">
    <source>
        <dbReference type="EMBL" id="OTG34825.1"/>
    </source>
</evidence>
<reference evidence="2" key="1">
    <citation type="journal article" date="2017" name="Nature">
        <title>The sunflower genome provides insights into oil metabolism, flowering and Asterid evolution.</title>
        <authorList>
            <person name="Badouin H."/>
            <person name="Gouzy J."/>
            <person name="Grassa C.J."/>
            <person name="Murat F."/>
            <person name="Staton S.E."/>
            <person name="Cottret L."/>
            <person name="Lelandais-Briere C."/>
            <person name="Owens G.L."/>
            <person name="Carrere S."/>
            <person name="Mayjonade B."/>
            <person name="Legrand L."/>
            <person name="Gill N."/>
            <person name="Kane N.C."/>
            <person name="Bowers J.E."/>
            <person name="Hubner S."/>
            <person name="Bellec A."/>
            <person name="Berard A."/>
            <person name="Berges H."/>
            <person name="Blanchet N."/>
            <person name="Boniface M.C."/>
            <person name="Brunel D."/>
            <person name="Catrice O."/>
            <person name="Chaidir N."/>
            <person name="Claudel C."/>
            <person name="Donnadieu C."/>
            <person name="Faraut T."/>
            <person name="Fievet G."/>
            <person name="Helmstetter N."/>
            <person name="King M."/>
            <person name="Knapp S.J."/>
            <person name="Lai Z."/>
            <person name="Le Paslier M.C."/>
            <person name="Lippi Y."/>
            <person name="Lorenzon L."/>
            <person name="Mandel J.R."/>
            <person name="Marage G."/>
            <person name="Marchand G."/>
            <person name="Marquand E."/>
            <person name="Bret-Mestries E."/>
            <person name="Morien E."/>
            <person name="Nambeesan S."/>
            <person name="Nguyen T."/>
            <person name="Pegot-Espagnet P."/>
            <person name="Pouilly N."/>
            <person name="Raftis F."/>
            <person name="Sallet E."/>
            <person name="Schiex T."/>
            <person name="Thomas J."/>
            <person name="Vandecasteele C."/>
            <person name="Vares D."/>
            <person name="Vear F."/>
            <person name="Vautrin S."/>
            <person name="Crespi M."/>
            <person name="Mangin B."/>
            <person name="Burke J.M."/>
            <person name="Salse J."/>
            <person name="Munos S."/>
            <person name="Vincourt P."/>
            <person name="Rieseberg L.H."/>
            <person name="Langlade N.B."/>
        </authorList>
    </citation>
    <scope>NUCLEOTIDE SEQUENCE [LARGE SCALE GENOMIC DNA]</scope>
    <source>
        <strain evidence="2">cv. SF193</strain>
    </source>
</reference>
<dbReference type="AlphaFoldDB" id="A0A251VGV1"/>
<accession>A0A251VGV1</accession>
<sequence length="91" mass="10666">MQRKKIYMTSELRTALDHNFQLFFDILFKQGNLQPNAFFMDHQPITHLDVENLSGVSYCASLASLFFYITHIYCLSCRSKAIIFLKFCSFP</sequence>
<dbReference type="InParanoid" id="A0A251VGV1"/>
<name>A0A251VGV1_HELAN</name>